<protein>
    <submittedName>
        <fullName evidence="2">Uncharacterized protein</fullName>
    </submittedName>
</protein>
<evidence type="ECO:0000313" key="2">
    <source>
        <dbReference type="EMBL" id="SDQ82268.1"/>
    </source>
</evidence>
<reference evidence="2 3" key="1">
    <citation type="submission" date="2016-10" db="EMBL/GenBank/DDBJ databases">
        <authorList>
            <person name="de Groot N.N."/>
        </authorList>
    </citation>
    <scope>NUCLEOTIDE SEQUENCE [LARGE SCALE GENOMIC DNA]</scope>
    <source>
        <strain evidence="2 3">CGMCC 1.10449</strain>
    </source>
</reference>
<dbReference type="AlphaFoldDB" id="A0A1H1E190"/>
<evidence type="ECO:0000313" key="3">
    <source>
        <dbReference type="Proteomes" id="UP000199444"/>
    </source>
</evidence>
<sequence>MRYLFYGTISLVVIFIVLTSLNYNGFGIIVSLFEWTTRFILPWIALYWFIHLVKSKKV</sequence>
<keyword evidence="3" id="KW-1185">Reference proteome</keyword>
<feature type="transmembrane region" description="Helical" evidence="1">
    <location>
        <begin position="5"/>
        <end position="23"/>
    </location>
</feature>
<dbReference type="STRING" id="553311.SAMN05216231_2668"/>
<keyword evidence="1" id="KW-0472">Membrane</keyword>
<keyword evidence="1" id="KW-1133">Transmembrane helix</keyword>
<dbReference type="Proteomes" id="UP000199444">
    <property type="component" value="Unassembled WGS sequence"/>
</dbReference>
<proteinExistence type="predicted"/>
<evidence type="ECO:0000256" key="1">
    <source>
        <dbReference type="SAM" id="Phobius"/>
    </source>
</evidence>
<organism evidence="2 3">
    <name type="scientific">Virgibacillus salinus</name>
    <dbReference type="NCBI Taxonomy" id="553311"/>
    <lineage>
        <taxon>Bacteria</taxon>
        <taxon>Bacillati</taxon>
        <taxon>Bacillota</taxon>
        <taxon>Bacilli</taxon>
        <taxon>Bacillales</taxon>
        <taxon>Bacillaceae</taxon>
        <taxon>Virgibacillus</taxon>
    </lineage>
</organism>
<dbReference type="EMBL" id="FNKD01000003">
    <property type="protein sequence ID" value="SDQ82268.1"/>
    <property type="molecule type" value="Genomic_DNA"/>
</dbReference>
<feature type="transmembrane region" description="Helical" evidence="1">
    <location>
        <begin position="35"/>
        <end position="53"/>
    </location>
</feature>
<name>A0A1H1E190_9BACI</name>
<gene>
    <name evidence="2" type="ORF">SAMN05216231_2668</name>
</gene>
<keyword evidence="1" id="KW-0812">Transmembrane</keyword>
<accession>A0A1H1E190</accession>